<dbReference type="InterPro" id="IPR055217">
    <property type="entry name" value="TPR_EMC2"/>
</dbReference>
<evidence type="ECO:0000256" key="2">
    <source>
        <dbReference type="ARBA" id="ARBA00022803"/>
    </source>
</evidence>
<evidence type="ECO:0000313" key="6">
    <source>
        <dbReference type="EMBL" id="KAG6380339.1"/>
    </source>
</evidence>
<name>A0A8I2YYL7_9AGAM</name>
<keyword evidence="1" id="KW-0677">Repeat</keyword>
<evidence type="ECO:0000313" key="7">
    <source>
        <dbReference type="Proteomes" id="UP000683000"/>
    </source>
</evidence>
<gene>
    <name evidence="6" type="ORF">JVT61DRAFT_8450</name>
</gene>
<evidence type="ECO:0000256" key="4">
    <source>
        <dbReference type="RuleBase" id="RU367091"/>
    </source>
</evidence>
<keyword evidence="4" id="KW-0472">Membrane</keyword>
<comment type="caution">
    <text evidence="6">The sequence shown here is derived from an EMBL/GenBank/DDBJ whole genome shotgun (WGS) entry which is preliminary data.</text>
</comment>
<protein>
    <recommendedName>
        <fullName evidence="4">ER membrane protein complex subunit 2</fullName>
    </recommendedName>
</protein>
<dbReference type="EMBL" id="JAGFBS010000003">
    <property type="protein sequence ID" value="KAG6380339.1"/>
    <property type="molecule type" value="Genomic_DNA"/>
</dbReference>
<evidence type="ECO:0000256" key="1">
    <source>
        <dbReference type="ARBA" id="ARBA00022737"/>
    </source>
</evidence>
<organism evidence="6 7">
    <name type="scientific">Boletus reticuloceps</name>
    <dbReference type="NCBI Taxonomy" id="495285"/>
    <lineage>
        <taxon>Eukaryota</taxon>
        <taxon>Fungi</taxon>
        <taxon>Dikarya</taxon>
        <taxon>Basidiomycota</taxon>
        <taxon>Agaricomycotina</taxon>
        <taxon>Agaricomycetes</taxon>
        <taxon>Agaricomycetidae</taxon>
        <taxon>Boletales</taxon>
        <taxon>Boletineae</taxon>
        <taxon>Boletaceae</taxon>
        <taxon>Boletoideae</taxon>
        <taxon>Boletus</taxon>
    </lineage>
</organism>
<dbReference type="InterPro" id="IPR039856">
    <property type="entry name" value="EMC2-like"/>
</dbReference>
<feature type="repeat" description="TPR" evidence="3">
    <location>
        <begin position="167"/>
        <end position="200"/>
    </location>
</feature>
<keyword evidence="4" id="KW-0256">Endoplasmic reticulum</keyword>
<comment type="subunit">
    <text evidence="4">Component of the ER membrane protein complex (EMC).</text>
</comment>
<dbReference type="GO" id="GO:0072546">
    <property type="term" value="C:EMC complex"/>
    <property type="evidence" value="ECO:0007669"/>
    <property type="project" value="UniProtKB-UniRule"/>
</dbReference>
<feature type="domain" description="EMC2 TPR-like" evidence="5">
    <location>
        <begin position="111"/>
        <end position="210"/>
    </location>
</feature>
<dbReference type="PANTHER" id="PTHR12760">
    <property type="entry name" value="TETRATRICOPEPTIDE REPEAT PROTEIN"/>
    <property type="match status" value="1"/>
</dbReference>
<dbReference type="InterPro" id="IPR019734">
    <property type="entry name" value="TPR_rpt"/>
</dbReference>
<dbReference type="Pfam" id="PF22890">
    <property type="entry name" value="TPR_EMC2"/>
    <property type="match status" value="1"/>
</dbReference>
<keyword evidence="2 3" id="KW-0802">TPR repeat</keyword>
<dbReference type="AlphaFoldDB" id="A0A8I2YYL7"/>
<accession>A0A8I2YYL7</accession>
<comment type="similarity">
    <text evidence="4">Belongs to the EMC2 family.</text>
</comment>
<dbReference type="SUPFAM" id="SSF48452">
    <property type="entry name" value="TPR-like"/>
    <property type="match status" value="1"/>
</dbReference>
<evidence type="ECO:0000259" key="5">
    <source>
        <dbReference type="Pfam" id="PF22890"/>
    </source>
</evidence>
<keyword evidence="7" id="KW-1185">Reference proteome</keyword>
<proteinExistence type="inferred from homology"/>
<sequence length="320" mass="35952">MNVQAALDQLATYRSQNTRASQDIFEKGALVLEKNVVHKMGDECWGFLEQLALAAIDVGRLDVADVRTCYSRIERLRSPTSRRRQECLRTLNAKFPGSPRVDCLTGIRMEATEAPDIALKYYAELLEADPTHAAVWKRRISIFRRTGKIDKAVHELSQYLDTFYTDVEGWLELADIYATSNQYEYSLQSLEHVLLLAPQNPFYVLQAAETGYTAGDLALAIKMFLMVVDMTDGDDSESLVESTPLGITVRAWYGVKLCTRRMAQDARLATSSRSNTPPPKNVKMLDELATERLRVAYSSSGKKGEIAKGREEVFAWVAAH</sequence>
<dbReference type="OrthoDB" id="124397at2759"/>
<comment type="subcellular location">
    <subcellularLocation>
        <location evidence="4">Endoplasmic reticulum membrane</location>
        <topology evidence="4">Peripheral membrane protein</topology>
        <orientation evidence="4">Cytoplasmic side</orientation>
    </subcellularLocation>
</comment>
<dbReference type="InterPro" id="IPR011990">
    <property type="entry name" value="TPR-like_helical_dom_sf"/>
</dbReference>
<reference evidence="6" key="1">
    <citation type="submission" date="2021-03" db="EMBL/GenBank/DDBJ databases">
        <title>Evolutionary innovations through gain and loss of genes in the ectomycorrhizal Boletales.</title>
        <authorList>
            <person name="Wu G."/>
            <person name="Miyauchi S."/>
            <person name="Morin E."/>
            <person name="Yang Z.-L."/>
            <person name="Xu J."/>
            <person name="Martin F.M."/>
        </authorList>
    </citation>
    <scope>NUCLEOTIDE SEQUENCE</scope>
    <source>
        <strain evidence="6">BR01</strain>
    </source>
</reference>
<comment type="function">
    <text evidence="4">Part of the endoplasmic reticulum membrane protein complex (EMC) that enables the energy-independent insertion into endoplasmic reticulum membranes of newly synthesized membrane proteins.</text>
</comment>
<dbReference type="Gene3D" id="1.25.40.10">
    <property type="entry name" value="Tetratricopeptide repeat domain"/>
    <property type="match status" value="1"/>
</dbReference>
<dbReference type="PROSITE" id="PS50005">
    <property type="entry name" value="TPR"/>
    <property type="match status" value="1"/>
</dbReference>
<dbReference type="Proteomes" id="UP000683000">
    <property type="component" value="Unassembled WGS sequence"/>
</dbReference>
<evidence type="ECO:0000256" key="3">
    <source>
        <dbReference type="PROSITE-ProRule" id="PRU00339"/>
    </source>
</evidence>